<protein>
    <submittedName>
        <fullName evidence="1">Uncharacterized protein</fullName>
    </submittedName>
</protein>
<gene>
    <name evidence="1" type="ORF">LX83_006001</name>
</gene>
<reference evidence="1" key="1">
    <citation type="submission" date="2022-06" db="EMBL/GenBank/DDBJ databases">
        <title>Genomic Encyclopedia of Archaeal and Bacterial Type Strains, Phase II (KMG-II): from individual species to whole genera.</title>
        <authorList>
            <person name="Goeker M."/>
        </authorList>
    </citation>
    <scope>NUCLEOTIDE SEQUENCE</scope>
    <source>
        <strain evidence="1">DSM 43935</strain>
    </source>
</reference>
<evidence type="ECO:0000313" key="1">
    <source>
        <dbReference type="EMBL" id="MCP2169117.1"/>
    </source>
</evidence>
<dbReference type="AlphaFoldDB" id="A0AAE3KJI4"/>
<accession>A0AAE3KJI4</accession>
<name>A0AAE3KJI4_9PSEU</name>
<organism evidence="1 2">
    <name type="scientific">Goodfellowiella coeruleoviolacea</name>
    <dbReference type="NCBI Taxonomy" id="334858"/>
    <lineage>
        <taxon>Bacteria</taxon>
        <taxon>Bacillati</taxon>
        <taxon>Actinomycetota</taxon>
        <taxon>Actinomycetes</taxon>
        <taxon>Pseudonocardiales</taxon>
        <taxon>Pseudonocardiaceae</taxon>
        <taxon>Goodfellowiella</taxon>
    </lineage>
</organism>
<keyword evidence="2" id="KW-1185">Reference proteome</keyword>
<sequence length="151" mass="16380">MLEFAATGRVGKVRLGMSLSEAEEILGPGRPHPAIRMLGPEASSYPYFWDHLSLFAAGGRVWQVSLNPATAVERAAFLELLRQSNVPFEPCPGQTFDTQTAIRTKAGTGVRFNQLKAFMDVTTPGCYLVGASIYDEVPRTTTRIDSGSIGD</sequence>
<comment type="caution">
    <text evidence="1">The sequence shown here is derived from an EMBL/GenBank/DDBJ whole genome shotgun (WGS) entry which is preliminary data.</text>
</comment>
<proteinExistence type="predicted"/>
<dbReference type="EMBL" id="JAMTCK010000017">
    <property type="protein sequence ID" value="MCP2169117.1"/>
    <property type="molecule type" value="Genomic_DNA"/>
</dbReference>
<evidence type="ECO:0000313" key="2">
    <source>
        <dbReference type="Proteomes" id="UP001206128"/>
    </source>
</evidence>
<dbReference type="Proteomes" id="UP001206128">
    <property type="component" value="Unassembled WGS sequence"/>
</dbReference>